<evidence type="ECO:0000256" key="2">
    <source>
        <dbReference type="ARBA" id="ARBA00022630"/>
    </source>
</evidence>
<name>A0A931HDI4_9SPHN</name>
<dbReference type="PANTHER" id="PTHR33798">
    <property type="entry name" value="FLAVOPROTEIN OXYGENASE"/>
    <property type="match status" value="1"/>
</dbReference>
<dbReference type="PANTHER" id="PTHR33798:SF5">
    <property type="entry name" value="FLAVIN REDUCTASE LIKE DOMAIN-CONTAINING PROTEIN"/>
    <property type="match status" value="1"/>
</dbReference>
<dbReference type="InterPro" id="IPR012349">
    <property type="entry name" value="Split_barrel_FMN-bd"/>
</dbReference>
<evidence type="ECO:0000256" key="3">
    <source>
        <dbReference type="ARBA" id="ARBA00022643"/>
    </source>
</evidence>
<dbReference type="GO" id="GO:0010181">
    <property type="term" value="F:FMN binding"/>
    <property type="evidence" value="ECO:0007669"/>
    <property type="project" value="InterPro"/>
</dbReference>
<keyword evidence="2" id="KW-0285">Flavoprotein</keyword>
<dbReference type="Pfam" id="PF01613">
    <property type="entry name" value="Flavin_Reduct"/>
    <property type="match status" value="1"/>
</dbReference>
<keyword evidence="7" id="KW-1185">Reference proteome</keyword>
<feature type="domain" description="Flavin reductase like" evidence="5">
    <location>
        <begin position="19"/>
        <end position="164"/>
    </location>
</feature>
<evidence type="ECO:0000313" key="7">
    <source>
        <dbReference type="Proteomes" id="UP000617634"/>
    </source>
</evidence>
<dbReference type="RefSeq" id="WP_197165162.1">
    <property type="nucleotide sequence ID" value="NZ_JADZGI010000002.1"/>
</dbReference>
<dbReference type="SUPFAM" id="SSF50475">
    <property type="entry name" value="FMN-binding split barrel"/>
    <property type="match status" value="1"/>
</dbReference>
<evidence type="ECO:0000256" key="4">
    <source>
        <dbReference type="ARBA" id="ARBA00038054"/>
    </source>
</evidence>
<comment type="caution">
    <text evidence="6">The sequence shown here is derived from an EMBL/GenBank/DDBJ whole genome shotgun (WGS) entry which is preliminary data.</text>
</comment>
<comment type="similarity">
    <text evidence="4">Belongs to the flavoredoxin family.</text>
</comment>
<organism evidence="6 7">
    <name type="scientific">Novosphingobium aureum</name>
    <dbReference type="NCBI Taxonomy" id="2792964"/>
    <lineage>
        <taxon>Bacteria</taxon>
        <taxon>Pseudomonadati</taxon>
        <taxon>Pseudomonadota</taxon>
        <taxon>Alphaproteobacteria</taxon>
        <taxon>Sphingomonadales</taxon>
        <taxon>Sphingomonadaceae</taxon>
        <taxon>Novosphingobium</taxon>
    </lineage>
</organism>
<dbReference type="InterPro" id="IPR002563">
    <property type="entry name" value="Flavin_Rdtase-like_dom"/>
</dbReference>
<dbReference type="GO" id="GO:0016646">
    <property type="term" value="F:oxidoreductase activity, acting on the CH-NH group of donors, NAD or NADP as acceptor"/>
    <property type="evidence" value="ECO:0007669"/>
    <property type="project" value="UniProtKB-ARBA"/>
</dbReference>
<comment type="cofactor">
    <cofactor evidence="1">
        <name>FMN</name>
        <dbReference type="ChEBI" id="CHEBI:58210"/>
    </cofactor>
</comment>
<dbReference type="Gene3D" id="2.30.110.10">
    <property type="entry name" value="Electron Transport, Fmn-binding Protein, Chain A"/>
    <property type="match status" value="1"/>
</dbReference>
<evidence type="ECO:0000256" key="1">
    <source>
        <dbReference type="ARBA" id="ARBA00001917"/>
    </source>
</evidence>
<accession>A0A931HDI4</accession>
<proteinExistence type="inferred from homology"/>
<reference evidence="6" key="1">
    <citation type="submission" date="2020-11" db="EMBL/GenBank/DDBJ databases">
        <title>Novosphingobium aureum sp. nov., a marine bacterium isolated from sediment of a salt flat.</title>
        <authorList>
            <person name="Yoo Y."/>
            <person name="Kim J.-J."/>
        </authorList>
    </citation>
    <scope>NUCLEOTIDE SEQUENCE</scope>
    <source>
        <strain evidence="6">YJ-S2-02</strain>
    </source>
</reference>
<sequence>MEFDFNTLAPADRYKLLGSSVTPRPIAWITSQSAAGVRNAAPFSFFNVMGANPPLVALGLMRRQDGTHKDTPANILETGEFVVHLVSHAMAEAMNMTCIDAPPEYDEIDMAGLETVPSSLVTPPRLAGAPVAMECKLFQAIEAGTSTIVLGQVERFHIEDAFINPERLHVDTLGMDLVARMHGGGWYSRQTDLFDMPRPSFADWQARQGD</sequence>
<dbReference type="EMBL" id="JADZGI010000002">
    <property type="protein sequence ID" value="MBH0114102.1"/>
    <property type="molecule type" value="Genomic_DNA"/>
</dbReference>
<gene>
    <name evidence="6" type="ORF">I5E68_14245</name>
</gene>
<evidence type="ECO:0000259" key="5">
    <source>
        <dbReference type="SMART" id="SM00903"/>
    </source>
</evidence>
<dbReference type="Proteomes" id="UP000617634">
    <property type="component" value="Unassembled WGS sequence"/>
</dbReference>
<evidence type="ECO:0000313" key="6">
    <source>
        <dbReference type="EMBL" id="MBH0114102.1"/>
    </source>
</evidence>
<dbReference type="AlphaFoldDB" id="A0A931HDI4"/>
<dbReference type="SMART" id="SM00903">
    <property type="entry name" value="Flavin_Reduct"/>
    <property type="match status" value="1"/>
</dbReference>
<protein>
    <submittedName>
        <fullName evidence="6">Flavin reductase family protein</fullName>
    </submittedName>
</protein>
<keyword evidence="3" id="KW-0288">FMN</keyword>